<comment type="caution">
    <text evidence="1">The sequence shown here is derived from an EMBL/GenBank/DDBJ whole genome shotgun (WGS) entry which is preliminary data.</text>
</comment>
<keyword evidence="2" id="KW-1185">Reference proteome</keyword>
<proteinExistence type="predicted"/>
<protein>
    <submittedName>
        <fullName evidence="1">Uncharacterized protein</fullName>
    </submittedName>
</protein>
<gene>
    <name evidence="1" type="ORF">Gotri_009695</name>
</gene>
<evidence type="ECO:0000313" key="1">
    <source>
        <dbReference type="EMBL" id="MBA0774488.1"/>
    </source>
</evidence>
<name>A0A7J9ENR2_9ROSI</name>
<dbReference type="AlphaFoldDB" id="A0A7J9ENR2"/>
<dbReference type="Proteomes" id="UP000593568">
    <property type="component" value="Unassembled WGS sequence"/>
</dbReference>
<sequence length="161" mass="18452">NSKGGQPRGYLALVFLSSPNFQLLLAEFPGIGSCMTHGCSSVRKMHMLLMRLNPSKYPIEQEEYPFLPVNLKANSMKMAQIMFETTFNAPVMNVDIKKVVWRHCSQWWIHYVPRNCRQNEKGSHGLSIKIKAVASTRKEYSFWIGGSILVSQYFRAGIIFF</sequence>
<accession>A0A7J9ENR2</accession>
<evidence type="ECO:0000313" key="2">
    <source>
        <dbReference type="Proteomes" id="UP000593568"/>
    </source>
</evidence>
<reference evidence="1 2" key="1">
    <citation type="journal article" date="2019" name="Genome Biol. Evol.">
        <title>Insights into the evolution of the New World diploid cottons (Gossypium, subgenus Houzingenia) based on genome sequencing.</title>
        <authorList>
            <person name="Grover C.E."/>
            <person name="Arick M.A. 2nd"/>
            <person name="Thrash A."/>
            <person name="Conover J.L."/>
            <person name="Sanders W.S."/>
            <person name="Peterson D.G."/>
            <person name="Frelichowski J.E."/>
            <person name="Scheffler J.A."/>
            <person name="Scheffler B.E."/>
            <person name="Wendel J.F."/>
        </authorList>
    </citation>
    <scope>NUCLEOTIDE SEQUENCE [LARGE SCALE GENOMIC DNA]</scope>
    <source>
        <strain evidence="1">8</strain>
        <tissue evidence="1">Leaf</tissue>
    </source>
</reference>
<dbReference type="Gene3D" id="3.30.420.40">
    <property type="match status" value="1"/>
</dbReference>
<organism evidence="1 2">
    <name type="scientific">Gossypium trilobum</name>
    <dbReference type="NCBI Taxonomy" id="34281"/>
    <lineage>
        <taxon>Eukaryota</taxon>
        <taxon>Viridiplantae</taxon>
        <taxon>Streptophyta</taxon>
        <taxon>Embryophyta</taxon>
        <taxon>Tracheophyta</taxon>
        <taxon>Spermatophyta</taxon>
        <taxon>Magnoliopsida</taxon>
        <taxon>eudicotyledons</taxon>
        <taxon>Gunneridae</taxon>
        <taxon>Pentapetalae</taxon>
        <taxon>rosids</taxon>
        <taxon>malvids</taxon>
        <taxon>Malvales</taxon>
        <taxon>Malvaceae</taxon>
        <taxon>Malvoideae</taxon>
        <taxon>Gossypium</taxon>
    </lineage>
</organism>
<feature type="non-terminal residue" evidence="1">
    <location>
        <position position="161"/>
    </location>
</feature>
<dbReference type="EMBL" id="JABEZW010000009">
    <property type="protein sequence ID" value="MBA0774488.1"/>
    <property type="molecule type" value="Genomic_DNA"/>
</dbReference>